<comment type="subcellular location">
    <subcellularLocation>
        <location evidence="1 8">Cell membrane</location>
        <topology evidence="1 8">Multi-pass membrane protein</topology>
    </subcellularLocation>
</comment>
<dbReference type="CDD" id="cd06261">
    <property type="entry name" value="TM_PBP2"/>
    <property type="match status" value="1"/>
</dbReference>
<feature type="transmembrane region" description="Helical" evidence="8">
    <location>
        <begin position="120"/>
        <end position="143"/>
    </location>
</feature>
<keyword evidence="5 8" id="KW-0812">Transmembrane</keyword>
<evidence type="ECO:0000256" key="6">
    <source>
        <dbReference type="ARBA" id="ARBA00022989"/>
    </source>
</evidence>
<proteinExistence type="inferred from homology"/>
<evidence type="ECO:0000256" key="4">
    <source>
        <dbReference type="ARBA" id="ARBA00022475"/>
    </source>
</evidence>
<feature type="transmembrane region" description="Helical" evidence="8">
    <location>
        <begin position="158"/>
        <end position="176"/>
    </location>
</feature>
<sequence>MVDGSPINHQPSTIDGPEGPVIRRTHPALSAWAWLVYAFLYLPIMVLVVFSFNDSRFGATWAGFTTKWYGVLFARADVREALAHTLEIALLSTLVSTVLGTLVGLGLWRYTLRFRTALTGLLVLPIVVPDVVMGVSLLMFYSFVRQGLERLGWTFDNGFWTVLLAHVTFQISYVALTVRSRLAGYGPELEEAARDLGATGLQSFTQVVLPLALPGVLAGALLAFTLSLDDFVVTYFASGSGFSTLPVLIYTNVKRGVTPDINALSALLVLVTVVAIVAANALLRPRRDT</sequence>
<dbReference type="PANTHER" id="PTHR43848:SF2">
    <property type="entry name" value="PUTRESCINE TRANSPORT SYSTEM PERMEASE PROTEIN POTI"/>
    <property type="match status" value="1"/>
</dbReference>
<dbReference type="EMBL" id="BAAADB010000030">
    <property type="protein sequence ID" value="GAA0520939.1"/>
    <property type="molecule type" value="Genomic_DNA"/>
</dbReference>
<evidence type="ECO:0000256" key="8">
    <source>
        <dbReference type="RuleBase" id="RU363032"/>
    </source>
</evidence>
<comment type="similarity">
    <text evidence="2">Belongs to the binding-protein-dependent transport system permease family. CysTW subfamily.</text>
</comment>
<feature type="domain" description="ABC transmembrane type-1" evidence="9">
    <location>
        <begin position="82"/>
        <end position="279"/>
    </location>
</feature>
<feature type="transmembrane region" description="Helical" evidence="8">
    <location>
        <begin position="32"/>
        <end position="52"/>
    </location>
</feature>
<dbReference type="Gene3D" id="1.10.3720.10">
    <property type="entry name" value="MetI-like"/>
    <property type="match status" value="1"/>
</dbReference>
<keyword evidence="4" id="KW-1003">Cell membrane</keyword>
<keyword evidence="3 8" id="KW-0813">Transport</keyword>
<evidence type="ECO:0000256" key="2">
    <source>
        <dbReference type="ARBA" id="ARBA00007069"/>
    </source>
</evidence>
<keyword evidence="6 8" id="KW-1133">Transmembrane helix</keyword>
<organism evidence="10 11">
    <name type="scientific">Deinococcus depolymerans</name>
    <dbReference type="NCBI Taxonomy" id="392408"/>
    <lineage>
        <taxon>Bacteria</taxon>
        <taxon>Thermotogati</taxon>
        <taxon>Deinococcota</taxon>
        <taxon>Deinococci</taxon>
        <taxon>Deinococcales</taxon>
        <taxon>Deinococcaceae</taxon>
        <taxon>Deinococcus</taxon>
    </lineage>
</organism>
<keyword evidence="11" id="KW-1185">Reference proteome</keyword>
<reference evidence="11" key="1">
    <citation type="journal article" date="2019" name="Int. J. Syst. Evol. Microbiol.">
        <title>The Global Catalogue of Microorganisms (GCM) 10K type strain sequencing project: providing services to taxonomists for standard genome sequencing and annotation.</title>
        <authorList>
            <consortium name="The Broad Institute Genomics Platform"/>
            <consortium name="The Broad Institute Genome Sequencing Center for Infectious Disease"/>
            <person name="Wu L."/>
            <person name="Ma J."/>
        </authorList>
    </citation>
    <scope>NUCLEOTIDE SEQUENCE [LARGE SCALE GENOMIC DNA]</scope>
    <source>
        <strain evidence="11">JCM 14368</strain>
    </source>
</reference>
<accession>A0ABP3MIA5</accession>
<evidence type="ECO:0000256" key="7">
    <source>
        <dbReference type="ARBA" id="ARBA00023136"/>
    </source>
</evidence>
<comment type="caution">
    <text evidence="10">The sequence shown here is derived from an EMBL/GenBank/DDBJ whole genome shotgun (WGS) entry which is preliminary data.</text>
</comment>
<evidence type="ECO:0000256" key="3">
    <source>
        <dbReference type="ARBA" id="ARBA00022448"/>
    </source>
</evidence>
<keyword evidence="7 8" id="KW-0472">Membrane</keyword>
<dbReference type="SUPFAM" id="SSF161098">
    <property type="entry name" value="MetI-like"/>
    <property type="match status" value="1"/>
</dbReference>
<gene>
    <name evidence="10" type="ORF">GCM10008937_30660</name>
</gene>
<name>A0ABP3MIA5_9DEIO</name>
<dbReference type="InterPro" id="IPR051789">
    <property type="entry name" value="Bact_Polyamine_Transport"/>
</dbReference>
<evidence type="ECO:0000313" key="11">
    <source>
        <dbReference type="Proteomes" id="UP001500191"/>
    </source>
</evidence>
<feature type="transmembrane region" description="Helical" evidence="8">
    <location>
        <begin position="207"/>
        <end position="226"/>
    </location>
</feature>
<evidence type="ECO:0000256" key="5">
    <source>
        <dbReference type="ARBA" id="ARBA00022692"/>
    </source>
</evidence>
<evidence type="ECO:0000256" key="1">
    <source>
        <dbReference type="ARBA" id="ARBA00004651"/>
    </source>
</evidence>
<dbReference type="Pfam" id="PF00528">
    <property type="entry name" value="BPD_transp_1"/>
    <property type="match status" value="1"/>
</dbReference>
<dbReference type="PANTHER" id="PTHR43848">
    <property type="entry name" value="PUTRESCINE TRANSPORT SYSTEM PERMEASE PROTEIN POTI"/>
    <property type="match status" value="1"/>
</dbReference>
<feature type="transmembrane region" description="Helical" evidence="8">
    <location>
        <begin position="88"/>
        <end position="108"/>
    </location>
</feature>
<protein>
    <submittedName>
        <fullName evidence="10">ABC transporter permease</fullName>
    </submittedName>
</protein>
<dbReference type="InterPro" id="IPR035906">
    <property type="entry name" value="MetI-like_sf"/>
</dbReference>
<evidence type="ECO:0000259" key="9">
    <source>
        <dbReference type="PROSITE" id="PS50928"/>
    </source>
</evidence>
<feature type="transmembrane region" description="Helical" evidence="8">
    <location>
        <begin position="263"/>
        <end position="283"/>
    </location>
</feature>
<dbReference type="InterPro" id="IPR000515">
    <property type="entry name" value="MetI-like"/>
</dbReference>
<dbReference type="PROSITE" id="PS50928">
    <property type="entry name" value="ABC_TM1"/>
    <property type="match status" value="1"/>
</dbReference>
<evidence type="ECO:0000313" key="10">
    <source>
        <dbReference type="EMBL" id="GAA0520939.1"/>
    </source>
</evidence>
<dbReference type="Proteomes" id="UP001500191">
    <property type="component" value="Unassembled WGS sequence"/>
</dbReference>